<comment type="caution">
    <text evidence="2">The sequence shown here is derived from an EMBL/GenBank/DDBJ whole genome shotgun (WGS) entry which is preliminary data.</text>
</comment>
<dbReference type="InterPro" id="IPR032710">
    <property type="entry name" value="NTF2-like_dom_sf"/>
</dbReference>
<evidence type="ECO:0000313" key="3">
    <source>
        <dbReference type="Proteomes" id="UP001143463"/>
    </source>
</evidence>
<accession>A0A9W6L3A3</accession>
<dbReference type="RefSeq" id="WP_037045821.1">
    <property type="nucleotide sequence ID" value="NZ_BAAAUZ010000020.1"/>
</dbReference>
<organism evidence="2 3">
    <name type="scientific">Pseudonocardia halophobica</name>
    <dbReference type="NCBI Taxonomy" id="29401"/>
    <lineage>
        <taxon>Bacteria</taxon>
        <taxon>Bacillati</taxon>
        <taxon>Actinomycetota</taxon>
        <taxon>Actinomycetes</taxon>
        <taxon>Pseudonocardiales</taxon>
        <taxon>Pseudonocardiaceae</taxon>
        <taxon>Pseudonocardia</taxon>
    </lineage>
</organism>
<dbReference type="Gene3D" id="3.10.450.50">
    <property type="match status" value="1"/>
</dbReference>
<keyword evidence="2" id="KW-0413">Isomerase</keyword>
<dbReference type="Pfam" id="PF12680">
    <property type="entry name" value="SnoaL_2"/>
    <property type="match status" value="1"/>
</dbReference>
<dbReference type="SUPFAM" id="SSF54427">
    <property type="entry name" value="NTF2-like"/>
    <property type="match status" value="1"/>
</dbReference>
<feature type="domain" description="SnoaL-like" evidence="1">
    <location>
        <begin position="5"/>
        <end position="107"/>
    </location>
</feature>
<dbReference type="AlphaFoldDB" id="A0A9W6L3A3"/>
<dbReference type="GO" id="GO:0016853">
    <property type="term" value="F:isomerase activity"/>
    <property type="evidence" value="ECO:0007669"/>
    <property type="project" value="UniProtKB-KW"/>
</dbReference>
<gene>
    <name evidence="2" type="ORF">GCM10017577_32460</name>
</gene>
<reference evidence="2" key="1">
    <citation type="journal article" date="2014" name="Int. J. Syst. Evol. Microbiol.">
        <title>Complete genome sequence of Corynebacterium casei LMG S-19264T (=DSM 44701T), isolated from a smear-ripened cheese.</title>
        <authorList>
            <consortium name="US DOE Joint Genome Institute (JGI-PGF)"/>
            <person name="Walter F."/>
            <person name="Albersmeier A."/>
            <person name="Kalinowski J."/>
            <person name="Ruckert C."/>
        </authorList>
    </citation>
    <scope>NUCLEOTIDE SEQUENCE</scope>
    <source>
        <strain evidence="2">VKM Ac-1069</strain>
    </source>
</reference>
<protein>
    <submittedName>
        <fullName evidence="2">Isomerase</fullName>
    </submittedName>
</protein>
<proteinExistence type="predicted"/>
<name>A0A9W6L3A3_9PSEU</name>
<evidence type="ECO:0000313" key="2">
    <source>
        <dbReference type="EMBL" id="GLL12105.1"/>
    </source>
</evidence>
<dbReference type="Proteomes" id="UP001143463">
    <property type="component" value="Unassembled WGS sequence"/>
</dbReference>
<dbReference type="EMBL" id="BSFQ01000012">
    <property type="protein sequence ID" value="GLL12105.1"/>
    <property type="molecule type" value="Genomic_DNA"/>
</dbReference>
<dbReference type="InterPro" id="IPR037401">
    <property type="entry name" value="SnoaL-like"/>
</dbReference>
<keyword evidence="3" id="KW-1185">Reference proteome</keyword>
<sequence>MTDIVDRYLTAWNTTDADARATAVAEVFTEDARYVDPLADVTGHEAITALIGGVHTQFPGFVFGPVGEADAHHDVVRFRWGLGPDGAGEPPVIGADAVTLAPDGRIALVVGFLDKVPA</sequence>
<evidence type="ECO:0000259" key="1">
    <source>
        <dbReference type="Pfam" id="PF12680"/>
    </source>
</evidence>
<reference evidence="2" key="2">
    <citation type="submission" date="2023-01" db="EMBL/GenBank/DDBJ databases">
        <authorList>
            <person name="Sun Q."/>
            <person name="Evtushenko L."/>
        </authorList>
    </citation>
    <scope>NUCLEOTIDE SEQUENCE</scope>
    <source>
        <strain evidence="2">VKM Ac-1069</strain>
    </source>
</reference>